<dbReference type="InterPro" id="IPR002999">
    <property type="entry name" value="Tudor"/>
</dbReference>
<feature type="compositionally biased region" description="Basic and acidic residues" evidence="1">
    <location>
        <begin position="82"/>
        <end position="247"/>
    </location>
</feature>
<dbReference type="Gene3D" id="2.30.30.140">
    <property type="match status" value="2"/>
</dbReference>
<dbReference type="GO" id="GO:0034587">
    <property type="term" value="P:piRNA processing"/>
    <property type="evidence" value="ECO:0007669"/>
    <property type="project" value="TreeGrafter"/>
</dbReference>
<dbReference type="PANTHER" id="PTHR22948:SF29">
    <property type="entry name" value="FI02030P-RELATED"/>
    <property type="match status" value="1"/>
</dbReference>
<feature type="domain" description="Tudor" evidence="2">
    <location>
        <begin position="405"/>
        <end position="463"/>
    </location>
</feature>
<feature type="compositionally biased region" description="Basic and acidic residues" evidence="1">
    <location>
        <begin position="314"/>
        <end position="329"/>
    </location>
</feature>
<feature type="domain" description="Tudor" evidence="2">
    <location>
        <begin position="599"/>
        <end position="656"/>
    </location>
</feature>
<dbReference type="PROSITE" id="PS50304">
    <property type="entry name" value="TUDOR"/>
    <property type="match status" value="2"/>
</dbReference>
<sequence>MLEVRTAQSPIYNDYQATTKPTYTSRPPVEEADPGSEGAAHGDNSWEERKYSDTKGSRFSKGKDRGPQDRNQREWQVPNKRQHGEDGKKSWRSPEKGEMPPRFNKEGGRWNDGQKAERRYNKDGEDKPWNKGENRFNKDDSKEGRPDREEGGTGRYKREDSGGSGRFNRDDNRTFGERGGRYNDDEKGGRFGRDSESRGSRFNKEDGGGRFNKTDDDKPWRKRDEDSADWRSSKDKNDGGSWKDRDGSSSYKGGDGGKNWKDKESGGGGWNRDRESGSGSWNKDRESWKDGGGDRKSRFENDGGFKKGGFSRDSTTERSSFRKPWEKGSGDSFPKYSPKSQKPDSVGGIPPCTVKVGSSEDIQVVFTTSPMEFYVQLNSSFDELNELMEKIKTACESGEVADMSSVVEKVGCLAKYSEDDTWYRGYVEEKSFDTAKVLFVDYGNKEDVSCDKIKDLPEDMCVLPVQAVKCRLYAVPETAETDAFTAFVDGKTLNAQFVAKHFLTKSFQVVLIDNESGTNINTAMGASEEEIQTISSKLGQTNLLPLQYVAGTSLTTQMTWYLSPTEFYLQPMDTNPEFRAMMQQMQSLVKTGTTQQSSQLNKGDYVIARFKSDKVLYRALVKEAGYVVTVQFVDYGNTETVDNNNLWVMEPQFATLPIQAFSCSLAGVQPVGDTWPMANTTELDLQFEAETLECTVIQSTDEESKYLVKLSKQGEDIA</sequence>
<dbReference type="PANTHER" id="PTHR22948">
    <property type="entry name" value="TUDOR DOMAIN CONTAINING PROTEIN"/>
    <property type="match status" value="1"/>
</dbReference>
<dbReference type="GO" id="GO:0030719">
    <property type="term" value="P:P granule organization"/>
    <property type="evidence" value="ECO:0007669"/>
    <property type="project" value="TreeGrafter"/>
</dbReference>
<name>A0A1B6EU56_9HEMI</name>
<dbReference type="Pfam" id="PF00567">
    <property type="entry name" value="TUDOR"/>
    <property type="match status" value="2"/>
</dbReference>
<dbReference type="SUPFAM" id="SSF63748">
    <property type="entry name" value="Tudor/PWWP/MBT"/>
    <property type="match status" value="2"/>
</dbReference>
<dbReference type="GO" id="GO:0007283">
    <property type="term" value="P:spermatogenesis"/>
    <property type="evidence" value="ECO:0007669"/>
    <property type="project" value="TreeGrafter"/>
</dbReference>
<evidence type="ECO:0000256" key="1">
    <source>
        <dbReference type="SAM" id="MobiDB-lite"/>
    </source>
</evidence>
<feature type="compositionally biased region" description="Basic and acidic residues" evidence="1">
    <location>
        <begin position="258"/>
        <end position="305"/>
    </location>
</feature>
<feature type="region of interest" description="Disordered" evidence="1">
    <location>
        <begin position="1"/>
        <end position="352"/>
    </location>
</feature>
<gene>
    <name evidence="3" type="ORF">g.36303</name>
</gene>
<dbReference type="InterPro" id="IPR035437">
    <property type="entry name" value="SNase_OB-fold_sf"/>
</dbReference>
<evidence type="ECO:0000313" key="3">
    <source>
        <dbReference type="EMBL" id="JAS41479.1"/>
    </source>
</evidence>
<protein>
    <recommendedName>
        <fullName evidence="2">Tudor domain-containing protein</fullName>
    </recommendedName>
</protein>
<dbReference type="SMART" id="SM00333">
    <property type="entry name" value="TUDOR"/>
    <property type="match status" value="2"/>
</dbReference>
<dbReference type="GO" id="GO:0043186">
    <property type="term" value="C:P granule"/>
    <property type="evidence" value="ECO:0007669"/>
    <property type="project" value="TreeGrafter"/>
</dbReference>
<accession>A0A1B6EU56</accession>
<dbReference type="FunFam" id="2.30.30.140:FF:000018">
    <property type="entry name" value="Serine/threonine-protein kinase 31"/>
    <property type="match status" value="2"/>
</dbReference>
<organism evidence="3">
    <name type="scientific">Cuerna arida</name>
    <dbReference type="NCBI Taxonomy" id="1464854"/>
    <lineage>
        <taxon>Eukaryota</taxon>
        <taxon>Metazoa</taxon>
        <taxon>Ecdysozoa</taxon>
        <taxon>Arthropoda</taxon>
        <taxon>Hexapoda</taxon>
        <taxon>Insecta</taxon>
        <taxon>Pterygota</taxon>
        <taxon>Neoptera</taxon>
        <taxon>Paraneoptera</taxon>
        <taxon>Hemiptera</taxon>
        <taxon>Auchenorrhyncha</taxon>
        <taxon>Membracoidea</taxon>
        <taxon>Cicadellidae</taxon>
        <taxon>Cicadellinae</taxon>
        <taxon>Proconiini</taxon>
        <taxon>Cuerna</taxon>
    </lineage>
</organism>
<reference evidence="3" key="1">
    <citation type="submission" date="2015-11" db="EMBL/GenBank/DDBJ databases">
        <title>De novo transcriptome assembly of four potential Pierce s Disease insect vectors from Arizona vineyards.</title>
        <authorList>
            <person name="Tassone E.E."/>
        </authorList>
    </citation>
    <scope>NUCLEOTIDE SEQUENCE</scope>
</reference>
<dbReference type="EMBL" id="GECZ01028290">
    <property type="protein sequence ID" value="JAS41479.1"/>
    <property type="molecule type" value="Transcribed_RNA"/>
</dbReference>
<feature type="compositionally biased region" description="Basic and acidic residues" evidence="1">
    <location>
        <begin position="44"/>
        <end position="73"/>
    </location>
</feature>
<proteinExistence type="predicted"/>
<dbReference type="Gene3D" id="2.40.50.90">
    <property type="match status" value="2"/>
</dbReference>
<evidence type="ECO:0000259" key="2">
    <source>
        <dbReference type="PROSITE" id="PS50304"/>
    </source>
</evidence>
<dbReference type="InterPro" id="IPR050621">
    <property type="entry name" value="Tudor_domain_containing"/>
</dbReference>
<feature type="compositionally biased region" description="Polar residues" evidence="1">
    <location>
        <begin position="1"/>
        <end position="25"/>
    </location>
</feature>
<dbReference type="AlphaFoldDB" id="A0A1B6EU56"/>
<feature type="non-terminal residue" evidence="3">
    <location>
        <position position="718"/>
    </location>
</feature>